<reference evidence="2 3" key="1">
    <citation type="journal article" date="2015" name="Genome Announc.">
        <title>Expanding the biotechnology potential of lactobacilli through comparative genomics of 213 strains and associated genera.</title>
        <authorList>
            <person name="Sun Z."/>
            <person name="Harris H.M."/>
            <person name="McCann A."/>
            <person name="Guo C."/>
            <person name="Argimon S."/>
            <person name="Zhang W."/>
            <person name="Yang X."/>
            <person name="Jeffery I.B."/>
            <person name="Cooney J.C."/>
            <person name="Kagawa T.F."/>
            <person name="Liu W."/>
            <person name="Song Y."/>
            <person name="Salvetti E."/>
            <person name="Wrobel A."/>
            <person name="Rasinkangas P."/>
            <person name="Parkhill J."/>
            <person name="Rea M.C."/>
            <person name="O'Sullivan O."/>
            <person name="Ritari J."/>
            <person name="Douillard F.P."/>
            <person name="Paul Ross R."/>
            <person name="Yang R."/>
            <person name="Briner A.E."/>
            <person name="Felis G.E."/>
            <person name="de Vos W.M."/>
            <person name="Barrangou R."/>
            <person name="Klaenhammer T.R."/>
            <person name="Caufield P.W."/>
            <person name="Cui Y."/>
            <person name="Zhang H."/>
            <person name="O'Toole P.W."/>
        </authorList>
    </citation>
    <scope>NUCLEOTIDE SEQUENCE [LARGE SCALE GENOMIC DNA]</scope>
    <source>
        <strain evidence="2 3">DSM 12744</strain>
    </source>
</reference>
<keyword evidence="1" id="KW-1133">Transmembrane helix</keyword>
<evidence type="ECO:0000256" key="1">
    <source>
        <dbReference type="SAM" id="Phobius"/>
    </source>
</evidence>
<proteinExistence type="predicted"/>
<evidence type="ECO:0000313" key="2">
    <source>
        <dbReference type="EMBL" id="KRL13704.1"/>
    </source>
</evidence>
<keyword evidence="3" id="KW-1185">Reference proteome</keyword>
<accession>A0A0R1NBE9</accession>
<sequence>MMNYLKKHAQVIASAIIVFFLGNMFSNTIWWPKGGSYLTLTWRGLFFGGLFVIVSLLINTYFWPWVSQLIKKNKASLKQ</sequence>
<feature type="transmembrane region" description="Helical" evidence="1">
    <location>
        <begin position="44"/>
        <end position="66"/>
    </location>
</feature>
<dbReference type="EMBL" id="AZEC01000003">
    <property type="protein sequence ID" value="KRL13704.1"/>
    <property type="molecule type" value="Genomic_DNA"/>
</dbReference>
<feature type="transmembrane region" description="Helical" evidence="1">
    <location>
        <begin position="12"/>
        <end position="32"/>
    </location>
</feature>
<keyword evidence="1" id="KW-0812">Transmembrane</keyword>
<comment type="caution">
    <text evidence="2">The sequence shown here is derived from an EMBL/GenBank/DDBJ whole genome shotgun (WGS) entry which is preliminary data.</text>
</comment>
<name>A0A0R1NBE9_9LACO</name>
<gene>
    <name evidence="2" type="ORF">FD09_GL001728</name>
</gene>
<dbReference type="PATRIC" id="fig|1423792.3.peg.1754"/>
<dbReference type="AlphaFoldDB" id="A0A0R1NBE9"/>
<organism evidence="2 3">
    <name type="scientific">Schleiferilactobacillus perolens DSM 12744</name>
    <dbReference type="NCBI Taxonomy" id="1423792"/>
    <lineage>
        <taxon>Bacteria</taxon>
        <taxon>Bacillati</taxon>
        <taxon>Bacillota</taxon>
        <taxon>Bacilli</taxon>
        <taxon>Lactobacillales</taxon>
        <taxon>Lactobacillaceae</taxon>
        <taxon>Schleiferilactobacillus</taxon>
    </lineage>
</organism>
<dbReference type="Proteomes" id="UP000051330">
    <property type="component" value="Unassembled WGS sequence"/>
</dbReference>
<protein>
    <submittedName>
        <fullName evidence="2">Uncharacterized protein</fullName>
    </submittedName>
</protein>
<keyword evidence="1" id="KW-0472">Membrane</keyword>
<evidence type="ECO:0000313" key="3">
    <source>
        <dbReference type="Proteomes" id="UP000051330"/>
    </source>
</evidence>
<dbReference type="RefSeq" id="WP_157053673.1">
    <property type="nucleotide sequence ID" value="NZ_AZEC01000003.1"/>
</dbReference>